<protein>
    <submittedName>
        <fullName evidence="1">Uncharacterized protein</fullName>
    </submittedName>
</protein>
<evidence type="ECO:0000313" key="1">
    <source>
        <dbReference type="EMBL" id="WEK20452.1"/>
    </source>
</evidence>
<accession>A0AAJ5W9E2</accession>
<proteinExistence type="predicted"/>
<name>A0AAJ5W9E2_9SPHI</name>
<sequence length="59" mass="6762">MKTKNHILYVTVRAEVVTDLKTLSQTIEEFEQDTVYSFGSTENVAVIDTELLQTETFHP</sequence>
<reference evidence="1" key="1">
    <citation type="submission" date="2023-03" db="EMBL/GenBank/DDBJ databases">
        <title>Andean soil-derived lignocellulolytic bacterial consortium as a source of novel taxa and putative plastic-active enzymes.</title>
        <authorList>
            <person name="Diaz-Garcia L."/>
            <person name="Chuvochina M."/>
            <person name="Feuerriegel G."/>
            <person name="Bunk B."/>
            <person name="Sproer C."/>
            <person name="Streit W.R."/>
            <person name="Rodriguez L.M."/>
            <person name="Overmann J."/>
            <person name="Jimenez D.J."/>
        </authorList>
    </citation>
    <scope>NUCLEOTIDE SEQUENCE</scope>
    <source>
        <strain evidence="1">MAG 3858</strain>
    </source>
</reference>
<dbReference type="Proteomes" id="UP001214530">
    <property type="component" value="Chromosome"/>
</dbReference>
<organism evidence="1 2">
    <name type="scientific">Candidatus Pedobacter colombiensis</name>
    <dbReference type="NCBI Taxonomy" id="3121371"/>
    <lineage>
        <taxon>Bacteria</taxon>
        <taxon>Pseudomonadati</taxon>
        <taxon>Bacteroidota</taxon>
        <taxon>Sphingobacteriia</taxon>
        <taxon>Sphingobacteriales</taxon>
        <taxon>Sphingobacteriaceae</taxon>
        <taxon>Pedobacter</taxon>
    </lineage>
</organism>
<gene>
    <name evidence="1" type="ORF">P0Y49_04780</name>
</gene>
<evidence type="ECO:0000313" key="2">
    <source>
        <dbReference type="Proteomes" id="UP001214530"/>
    </source>
</evidence>
<dbReference type="EMBL" id="CP119313">
    <property type="protein sequence ID" value="WEK20452.1"/>
    <property type="molecule type" value="Genomic_DNA"/>
</dbReference>
<dbReference type="AlphaFoldDB" id="A0AAJ5W9E2"/>